<organism evidence="1 2">
    <name type="scientific">Microbispora oryzae</name>
    <dbReference type="NCBI Taxonomy" id="2806554"/>
    <lineage>
        <taxon>Bacteria</taxon>
        <taxon>Bacillati</taxon>
        <taxon>Actinomycetota</taxon>
        <taxon>Actinomycetes</taxon>
        <taxon>Streptosporangiales</taxon>
        <taxon>Streptosporangiaceae</taxon>
        <taxon>Microbispora</taxon>
    </lineage>
</organism>
<gene>
    <name evidence="1" type="ORF">JOL79_24215</name>
</gene>
<evidence type="ECO:0000313" key="1">
    <source>
        <dbReference type="EMBL" id="MBP2706917.1"/>
    </source>
</evidence>
<dbReference type="AlphaFoldDB" id="A0A941AL72"/>
<dbReference type="RefSeq" id="WP_210158198.1">
    <property type="nucleotide sequence ID" value="NZ_JAFCNB010000015.1"/>
</dbReference>
<dbReference type="Proteomes" id="UP000674234">
    <property type="component" value="Unassembled WGS sequence"/>
</dbReference>
<dbReference type="SUPFAM" id="SSF69318">
    <property type="entry name" value="Integrin alpha N-terminal domain"/>
    <property type="match status" value="1"/>
</dbReference>
<name>A0A941AL72_9ACTN</name>
<evidence type="ECO:0000313" key="2">
    <source>
        <dbReference type="Proteomes" id="UP000674234"/>
    </source>
</evidence>
<proteinExistence type="predicted"/>
<dbReference type="EMBL" id="JAFCNB010000015">
    <property type="protein sequence ID" value="MBP2706917.1"/>
    <property type="molecule type" value="Genomic_DNA"/>
</dbReference>
<protein>
    <recommendedName>
        <fullName evidence="3">VCBS repeat-containing protein</fullName>
    </recommendedName>
</protein>
<reference evidence="1" key="1">
    <citation type="submission" date="2021-02" db="EMBL/GenBank/DDBJ databases">
        <title>Draft genome sequence of Microbispora sp. RL4-1S isolated from rice leaves in Thailand.</title>
        <authorList>
            <person name="Muangham S."/>
            <person name="Duangmal K."/>
        </authorList>
    </citation>
    <scope>NUCLEOTIDE SEQUENCE</scope>
    <source>
        <strain evidence="1">RL4-1S</strain>
    </source>
</reference>
<dbReference type="InterPro" id="IPR028994">
    <property type="entry name" value="Integrin_alpha_N"/>
</dbReference>
<comment type="caution">
    <text evidence="1">The sequence shown here is derived from an EMBL/GenBank/DDBJ whole genome shotgun (WGS) entry which is preliminary data.</text>
</comment>
<keyword evidence="2" id="KW-1185">Reference proteome</keyword>
<sequence length="264" mass="26323">MHTRTGMATSAQRPCAGDALYVRDRSTGELFGYPHRPGVIDPGSYGVPALIGVGFLPGVSPVLAAGDFQGDGGLGLLCGLPGGREVVLPPADMFTAAGLPPAAPAAAPATQAVVVRSGAGRPDQVLRAAPDGTVWLSPASVPHGGEPLTTIGPGAVLLGMGDVTGAGRPELLVRRPDGGVGAFEFRGAPGGGIWHDLGADFDDAVVVAAADASGDGMADLLAVDDDGELLVFPHSGVFWPQDPAVTFLSPVPVALAVGAFDVIG</sequence>
<evidence type="ECO:0008006" key="3">
    <source>
        <dbReference type="Google" id="ProtNLM"/>
    </source>
</evidence>
<accession>A0A941AL72</accession>